<keyword evidence="2" id="KW-1185">Reference proteome</keyword>
<evidence type="ECO:0000313" key="1">
    <source>
        <dbReference type="EMBL" id="GAA2884413.1"/>
    </source>
</evidence>
<comment type="caution">
    <text evidence="1">The sequence shown here is derived from an EMBL/GenBank/DDBJ whole genome shotgun (WGS) entry which is preliminary data.</text>
</comment>
<dbReference type="EMBL" id="BAAAVI010000036">
    <property type="protein sequence ID" value="GAA2884413.1"/>
    <property type="molecule type" value="Genomic_DNA"/>
</dbReference>
<gene>
    <name evidence="1" type="ORF">GCM10010517_47780</name>
</gene>
<name>A0ABP6IHS7_9ACTN</name>
<organism evidence="1 2">
    <name type="scientific">Streptosporangium fragile</name>
    <dbReference type="NCBI Taxonomy" id="46186"/>
    <lineage>
        <taxon>Bacteria</taxon>
        <taxon>Bacillati</taxon>
        <taxon>Actinomycetota</taxon>
        <taxon>Actinomycetes</taxon>
        <taxon>Streptosporangiales</taxon>
        <taxon>Streptosporangiaceae</taxon>
        <taxon>Streptosporangium</taxon>
    </lineage>
</organism>
<dbReference type="Proteomes" id="UP001500831">
    <property type="component" value="Unassembled WGS sequence"/>
</dbReference>
<accession>A0ABP6IHS7</accession>
<evidence type="ECO:0000313" key="2">
    <source>
        <dbReference type="Proteomes" id="UP001500831"/>
    </source>
</evidence>
<reference evidence="2" key="1">
    <citation type="journal article" date="2019" name="Int. J. Syst. Evol. Microbiol.">
        <title>The Global Catalogue of Microorganisms (GCM) 10K type strain sequencing project: providing services to taxonomists for standard genome sequencing and annotation.</title>
        <authorList>
            <consortium name="The Broad Institute Genomics Platform"/>
            <consortium name="The Broad Institute Genome Sequencing Center for Infectious Disease"/>
            <person name="Wu L."/>
            <person name="Ma J."/>
        </authorList>
    </citation>
    <scope>NUCLEOTIDE SEQUENCE [LARGE SCALE GENOMIC DNA]</scope>
    <source>
        <strain evidence="2">JCM 6242</strain>
    </source>
</reference>
<evidence type="ECO:0008006" key="3">
    <source>
        <dbReference type="Google" id="ProtNLM"/>
    </source>
</evidence>
<sequence length="291" mass="32249">MDPRRRHPHLLIDPSLPDSVSAVLRASPQALRAARLGEMPKPRALDPVKLFSMTALLLFVAALTSAGGVIIAVLLVLLISGLHRLAADPDGRRERRRIRVAMEHSDRFILPEDLDPECGALLRRAQDATEAVLGSAINQAHLLDTIDNAVTLPLQTWQIARKLVRLSDMKAEHRRIVPDRPPREVADAFTPYTRALEAAELSLTRRIEALEEYARQVRKADGVYRAYGQLQTLAERTPQYEALVAETAEDALTVPDLTHLSDQAQQVGKLFRQSVDEARSAARHLLTAADS</sequence>
<proteinExistence type="predicted"/>
<dbReference type="RefSeq" id="WP_344975634.1">
    <property type="nucleotide sequence ID" value="NZ_BAAAVI010000036.1"/>
</dbReference>
<protein>
    <recommendedName>
        <fullName evidence="3">5-bromo-4-chloroindolyl phosphate hydrolysis protein</fullName>
    </recommendedName>
</protein>